<dbReference type="Pfam" id="PF15301">
    <property type="entry name" value="SLAIN"/>
    <property type="match status" value="2"/>
</dbReference>
<keyword evidence="5" id="KW-1185">Reference proteome</keyword>
<comment type="caution">
    <text evidence="4">The sequence shown here is derived from an EMBL/GenBank/DDBJ whole genome shotgun (WGS) entry which is preliminary data.</text>
</comment>
<evidence type="ECO:0000256" key="3">
    <source>
        <dbReference type="SAM" id="MobiDB-lite"/>
    </source>
</evidence>
<dbReference type="InterPro" id="IPR026179">
    <property type="entry name" value="Slain"/>
</dbReference>
<name>A0A852AQM2_9CORV</name>
<dbReference type="PANTHER" id="PTHR22406">
    <property type="entry name" value="NASCENT POLYPEPTIDE-ASSOCIATED COMPLEX SUBUNIT ALPHA, MUSCLE-SPECIFIC FORM"/>
    <property type="match status" value="1"/>
</dbReference>
<evidence type="ECO:0000256" key="1">
    <source>
        <dbReference type="ARBA" id="ARBA00006652"/>
    </source>
</evidence>
<dbReference type="PANTHER" id="PTHR22406:SF5">
    <property type="entry name" value="SLAIN MOTIF-CONTAINING PROTEIN-LIKE"/>
    <property type="match status" value="1"/>
</dbReference>
<evidence type="ECO:0000256" key="2">
    <source>
        <dbReference type="ARBA" id="ARBA00023054"/>
    </source>
</evidence>
<evidence type="ECO:0000313" key="4">
    <source>
        <dbReference type="EMBL" id="NXP57385.1"/>
    </source>
</evidence>
<feature type="compositionally biased region" description="Low complexity" evidence="3">
    <location>
        <begin position="348"/>
        <end position="361"/>
    </location>
</feature>
<feature type="non-terminal residue" evidence="4">
    <location>
        <position position="1"/>
    </location>
</feature>
<sequence>LGSLLMAGIRAPAGIHEQSPSEKGADLEGLPSHADLDEVKVLELENCPEEEDCWLYVSPRKSMDEKTASPLKWCRQVLDNPSPEIEAACRTLINRLDQGYLSMHSALSSQSSVDSELSTSDDSISMGYKLQDLTDVQVMARLQEESLRQDCASSSVSVSRRSSSASLHSLRRGTYSDQEFDTYSLEDEDDCDCSSPSSGAELGRGAATRLRAPRRAVQSPMQERLKYANSEEELRHSMPNLARSSLRTLEAVRSSRSLESDLQVSATPPTYLHSLLSLASLQRCCCVPAGLTPSKPRYSSGAAQSPLTGRQPGKAASGANSLLPGRQVGKPCSYTVPVPPVRKPQLHTGSPSSSCTSRTTTMVTVAKPSALKARPGMGGAAVPKGKAAHPSRRFLQAAQTPQAPEDDSWKDGCY</sequence>
<dbReference type="GO" id="GO:0035371">
    <property type="term" value="C:microtubule plus-end"/>
    <property type="evidence" value="ECO:0007669"/>
    <property type="project" value="TreeGrafter"/>
</dbReference>
<gene>
    <name evidence="4" type="primary">Slail</name>
    <name evidence="4" type="ORF">CHLCYA_R02910</name>
</gene>
<proteinExistence type="inferred from homology"/>
<comment type="similarity">
    <text evidence="1">Belongs to the SLAIN motif-containing family.</text>
</comment>
<accession>A0A852AQM2</accession>
<dbReference type="EMBL" id="WEZZ01001206">
    <property type="protein sequence ID" value="NXP57385.1"/>
    <property type="molecule type" value="Genomic_DNA"/>
</dbReference>
<dbReference type="GO" id="GO:0007020">
    <property type="term" value="P:microtubule nucleation"/>
    <property type="evidence" value="ECO:0007669"/>
    <property type="project" value="TreeGrafter"/>
</dbReference>
<dbReference type="GO" id="GO:0031116">
    <property type="term" value="P:positive regulation of microtubule polymerization"/>
    <property type="evidence" value="ECO:0007669"/>
    <property type="project" value="TreeGrafter"/>
</dbReference>
<feature type="region of interest" description="Disordered" evidence="3">
    <location>
        <begin position="295"/>
        <end position="414"/>
    </location>
</feature>
<evidence type="ECO:0000313" key="5">
    <source>
        <dbReference type="Proteomes" id="UP000614263"/>
    </source>
</evidence>
<keyword evidence="2" id="KW-0175">Coiled coil</keyword>
<dbReference type="Proteomes" id="UP000614263">
    <property type="component" value="Unassembled WGS sequence"/>
</dbReference>
<reference evidence="4" key="1">
    <citation type="submission" date="2019-10" db="EMBL/GenBank/DDBJ databases">
        <title>Bird 10,000 Genomes (B10K) Project - Family phase.</title>
        <authorList>
            <person name="Zhang G."/>
        </authorList>
    </citation>
    <scope>NUCLEOTIDE SEQUENCE</scope>
    <source>
        <strain evidence="4">B10K-DU-002-57</strain>
        <tissue evidence="4">Muscle</tissue>
    </source>
</reference>
<organism evidence="4 5">
    <name type="scientific">Chloropsis cyanopogon</name>
    <dbReference type="NCBI Taxonomy" id="1218682"/>
    <lineage>
        <taxon>Eukaryota</taxon>
        <taxon>Metazoa</taxon>
        <taxon>Chordata</taxon>
        <taxon>Craniata</taxon>
        <taxon>Vertebrata</taxon>
        <taxon>Euteleostomi</taxon>
        <taxon>Archelosauria</taxon>
        <taxon>Archosauria</taxon>
        <taxon>Dinosauria</taxon>
        <taxon>Saurischia</taxon>
        <taxon>Theropoda</taxon>
        <taxon>Coelurosauria</taxon>
        <taxon>Aves</taxon>
        <taxon>Neognathae</taxon>
        <taxon>Neoaves</taxon>
        <taxon>Telluraves</taxon>
        <taxon>Australaves</taxon>
        <taxon>Passeriformes</taxon>
        <taxon>Corvoidea</taxon>
        <taxon>Irenidae</taxon>
        <taxon>Chloropsis</taxon>
    </lineage>
</organism>
<dbReference type="AlphaFoldDB" id="A0A852AQM2"/>
<protein>
    <submittedName>
        <fullName evidence="4">SLAIL protein</fullName>
    </submittedName>
</protein>
<feature type="region of interest" description="Disordered" evidence="3">
    <location>
        <begin position="187"/>
        <end position="207"/>
    </location>
</feature>
<dbReference type="GO" id="GO:0031122">
    <property type="term" value="P:cytoplasmic microtubule organization"/>
    <property type="evidence" value="ECO:0007669"/>
    <property type="project" value="TreeGrafter"/>
</dbReference>
<feature type="non-terminal residue" evidence="4">
    <location>
        <position position="414"/>
    </location>
</feature>